<dbReference type="PANTHER" id="PTHR33393:SF12">
    <property type="entry name" value="CAPSULE BIOSYNTHESIS PROTEIN CAPA"/>
    <property type="match status" value="1"/>
</dbReference>
<keyword evidence="4" id="KW-1185">Reference proteome</keyword>
<proteinExistence type="inferred from homology"/>
<reference evidence="3 4" key="1">
    <citation type="submission" date="2020-08" db="EMBL/GenBank/DDBJ databases">
        <title>Genomic Encyclopedia of Type Strains, Phase IV (KMG-IV): sequencing the most valuable type-strain genomes for metagenomic binning, comparative biology and taxonomic classification.</title>
        <authorList>
            <person name="Goeker M."/>
        </authorList>
    </citation>
    <scope>NUCLEOTIDE SEQUENCE [LARGE SCALE GENOMIC DNA]</scope>
    <source>
        <strain evidence="3 4">DSM 106146</strain>
    </source>
</reference>
<dbReference type="InterPro" id="IPR019079">
    <property type="entry name" value="Capsule_synth_CapA"/>
</dbReference>
<dbReference type="InterPro" id="IPR052169">
    <property type="entry name" value="CW_Biosynth-Accessory"/>
</dbReference>
<evidence type="ECO:0000259" key="2">
    <source>
        <dbReference type="SMART" id="SM00854"/>
    </source>
</evidence>
<dbReference type="InterPro" id="IPR029052">
    <property type="entry name" value="Metallo-depent_PP-like"/>
</dbReference>
<dbReference type="EMBL" id="JACHFW010000002">
    <property type="protein sequence ID" value="MBB5263576.1"/>
    <property type="molecule type" value="Genomic_DNA"/>
</dbReference>
<dbReference type="SUPFAM" id="SSF56300">
    <property type="entry name" value="Metallo-dependent phosphatases"/>
    <property type="match status" value="1"/>
</dbReference>
<dbReference type="PANTHER" id="PTHR33393">
    <property type="entry name" value="POLYGLUTAMINE SYNTHESIS ACCESSORY PROTEIN RV0574C-RELATED"/>
    <property type="match status" value="1"/>
</dbReference>
<protein>
    <submittedName>
        <fullName evidence="3">Poly-gamma-glutamate synthesis protein (Capsule biosynthesis protein)</fullName>
    </submittedName>
</protein>
<sequence length="446" mass="48824">MKEIKKLALVLGCVVLFAVFYILCSNSAKSVRDYYASGGLSNNNMEAIQNVSIEDAIMEYVARNMEQEVKITGTGDIMFYDYQMDRAYDSGSQTFDFSPSFSYISKYLDDSSYVLGNLEATMAGANNGTGSNTYGYWADSQNMNFNVPEQAAADLKAAGFDMLTTANNHVLDSGLEGVSSTIDFITAAGLEQTGSFKSETGQRYVIRDVDGIQVGVTAYTNVVNTTLDDSNSYVVNHLDDFSESQISLMCEQIQEMRAAGAEVVIVNLHFGVRYSSTVSDAERSLATQLVEAGADVIFGSYPHVVKPMEVISVTDEDGTSRQGVVFYSLGNFISSMQYQSANGYPRDLGAVASVLISKNSSGVQIDSVEIIPTYVDWTDEDIAVLPICEAIDNPQAFESRFGDDANSYLDQQRMEDGYDSVIETIIGDSGLTYTYSDYKYQISLEK</sequence>
<name>A0A7W8M4R1_9FIRM</name>
<dbReference type="Pfam" id="PF09587">
    <property type="entry name" value="PGA_cap"/>
    <property type="match status" value="1"/>
</dbReference>
<feature type="domain" description="Capsule synthesis protein CapA" evidence="2">
    <location>
        <begin position="70"/>
        <end position="336"/>
    </location>
</feature>
<accession>A0A7W8M4R1</accession>
<comment type="similarity">
    <text evidence="1">Belongs to the CapA family.</text>
</comment>
<dbReference type="CDD" id="cd07381">
    <property type="entry name" value="MPP_CapA"/>
    <property type="match status" value="1"/>
</dbReference>
<dbReference type="SMART" id="SM00854">
    <property type="entry name" value="PGA_cap"/>
    <property type="match status" value="1"/>
</dbReference>
<evidence type="ECO:0000313" key="4">
    <source>
        <dbReference type="Proteomes" id="UP000543642"/>
    </source>
</evidence>
<dbReference type="Gene3D" id="3.60.21.10">
    <property type="match status" value="1"/>
</dbReference>
<dbReference type="RefSeq" id="WP_183771490.1">
    <property type="nucleotide sequence ID" value="NZ_CAWVEG010000099.1"/>
</dbReference>
<gene>
    <name evidence="3" type="ORF">HNP82_000674</name>
</gene>
<evidence type="ECO:0000256" key="1">
    <source>
        <dbReference type="ARBA" id="ARBA00005662"/>
    </source>
</evidence>
<evidence type="ECO:0000313" key="3">
    <source>
        <dbReference type="EMBL" id="MBB5263576.1"/>
    </source>
</evidence>
<organism evidence="3 4">
    <name type="scientific">Catenibacillus scindens</name>
    <dbReference type="NCBI Taxonomy" id="673271"/>
    <lineage>
        <taxon>Bacteria</taxon>
        <taxon>Bacillati</taxon>
        <taxon>Bacillota</taxon>
        <taxon>Clostridia</taxon>
        <taxon>Lachnospirales</taxon>
        <taxon>Lachnospiraceae</taxon>
        <taxon>Catenibacillus</taxon>
    </lineage>
</organism>
<dbReference type="Proteomes" id="UP000543642">
    <property type="component" value="Unassembled WGS sequence"/>
</dbReference>
<dbReference type="AlphaFoldDB" id="A0A7W8M4R1"/>
<comment type="caution">
    <text evidence="3">The sequence shown here is derived from an EMBL/GenBank/DDBJ whole genome shotgun (WGS) entry which is preliminary data.</text>
</comment>